<name>A0A4R8DQU0_9BACT</name>
<feature type="domain" description="M23ase beta-sheet core" evidence="1">
    <location>
        <begin position="63"/>
        <end position="129"/>
    </location>
</feature>
<comment type="caution">
    <text evidence="2">The sequence shown here is derived from an EMBL/GenBank/DDBJ whole genome shotgun (WGS) entry which is preliminary data.</text>
</comment>
<dbReference type="Proteomes" id="UP000294498">
    <property type="component" value="Unassembled WGS sequence"/>
</dbReference>
<sequence length="579" mass="64048">MVIRQRTRWIVRFFAGWILSVIYNISFAQEIPQSGYPQGYFINPLDLPVHLAGNFGELRPGHFHMGLDIKTNGRTGFPVHAAADGYISRVKIESVGFGNAIYINHPNGYTTVYVHLDHFTPALEAYVKEQQYKLERWEVLLDIPPDLFPVRQGQVIAASGNTGGSMAPHLHFEIRDTHADENRNPFLFGLPIVDNLPPVLSRVGVYDGDQSVYLQVPRLYPLAPASGVYTVPGHEVVTHATKVRLAIGAVDLQTGSANKLGIYSATVFVDGKPVNGFTLDRFGYDLTRYVNAHTDYSLKTGGGPSLEFLSPLPGDLLPIYHPASEDGLVHLNDDEPHPVRIEVKDAAGNTSVAAFTLRREGPAPVNDQGDLFLPNQVNVFENDEFLLYLPEHALYDAVRPVFQNLGSTAAEPGSVPLSPVYSVLASSIPVEDSFTVSIRPPATLPDQETGKYVIFETGARAHHVSRVTWSKGWASARLKDLGEFRLLRDDTPPEIRPLGWTDGAQLSRRGVLSVAVKDNLGSVNGFRAELDGKWLMFSYKGDVYTYHFDAHFPPGEHVLTLSVYDEAGNLTRRTYHVSR</sequence>
<evidence type="ECO:0000259" key="1">
    <source>
        <dbReference type="Pfam" id="PF01551"/>
    </source>
</evidence>
<dbReference type="CDD" id="cd12797">
    <property type="entry name" value="M23_peptidase"/>
    <property type="match status" value="1"/>
</dbReference>
<dbReference type="InterPro" id="IPR016047">
    <property type="entry name" value="M23ase_b-sheet_dom"/>
</dbReference>
<dbReference type="InterPro" id="IPR011055">
    <property type="entry name" value="Dup_hybrid_motif"/>
</dbReference>
<dbReference type="AlphaFoldDB" id="A0A4R8DQU0"/>
<dbReference type="PANTHER" id="PTHR21666">
    <property type="entry name" value="PEPTIDASE-RELATED"/>
    <property type="match status" value="1"/>
</dbReference>
<dbReference type="InterPro" id="IPR050570">
    <property type="entry name" value="Cell_wall_metabolism_enzyme"/>
</dbReference>
<dbReference type="PANTHER" id="PTHR21666:SF285">
    <property type="entry name" value="M23 FAMILY METALLOPEPTIDASE"/>
    <property type="match status" value="1"/>
</dbReference>
<evidence type="ECO:0000313" key="3">
    <source>
        <dbReference type="Proteomes" id="UP000294498"/>
    </source>
</evidence>
<reference evidence="2 3" key="1">
    <citation type="submission" date="2019-03" db="EMBL/GenBank/DDBJ databases">
        <title>Genomic Encyclopedia of Type Strains, Phase IV (KMG-IV): sequencing the most valuable type-strain genomes for metagenomic binning, comparative biology and taxonomic classification.</title>
        <authorList>
            <person name="Goeker M."/>
        </authorList>
    </citation>
    <scope>NUCLEOTIDE SEQUENCE [LARGE SCALE GENOMIC DNA]</scope>
    <source>
        <strain evidence="2 3">DSM 100059</strain>
    </source>
</reference>
<gene>
    <name evidence="2" type="ORF">EDB95_0500</name>
</gene>
<proteinExistence type="predicted"/>
<accession>A0A4R8DQU0</accession>
<dbReference type="OrthoDB" id="9810477at2"/>
<dbReference type="EMBL" id="SODV01000001">
    <property type="protein sequence ID" value="TDW99490.1"/>
    <property type="molecule type" value="Genomic_DNA"/>
</dbReference>
<evidence type="ECO:0000313" key="2">
    <source>
        <dbReference type="EMBL" id="TDW99490.1"/>
    </source>
</evidence>
<dbReference type="GO" id="GO:0004222">
    <property type="term" value="F:metalloendopeptidase activity"/>
    <property type="evidence" value="ECO:0007669"/>
    <property type="project" value="TreeGrafter"/>
</dbReference>
<organism evidence="2 3">
    <name type="scientific">Dinghuibacter silviterrae</name>
    <dbReference type="NCBI Taxonomy" id="1539049"/>
    <lineage>
        <taxon>Bacteria</taxon>
        <taxon>Pseudomonadati</taxon>
        <taxon>Bacteroidota</taxon>
        <taxon>Chitinophagia</taxon>
        <taxon>Chitinophagales</taxon>
        <taxon>Chitinophagaceae</taxon>
        <taxon>Dinghuibacter</taxon>
    </lineage>
</organism>
<protein>
    <submittedName>
        <fullName evidence="2">Peptidase M23-like protein</fullName>
    </submittedName>
</protein>
<dbReference type="Pfam" id="PF01551">
    <property type="entry name" value="Peptidase_M23"/>
    <property type="match status" value="1"/>
</dbReference>
<dbReference type="Gene3D" id="2.70.70.10">
    <property type="entry name" value="Glucose Permease (Domain IIA)"/>
    <property type="match status" value="1"/>
</dbReference>
<keyword evidence="3" id="KW-1185">Reference proteome</keyword>
<dbReference type="SUPFAM" id="SSF51261">
    <property type="entry name" value="Duplicated hybrid motif"/>
    <property type="match status" value="1"/>
</dbReference>